<dbReference type="GO" id="GO:0051607">
    <property type="term" value="P:defense response to virus"/>
    <property type="evidence" value="ECO:0007669"/>
    <property type="project" value="UniProtKB-KW"/>
</dbReference>
<dbReference type="GO" id="GO:0051536">
    <property type="term" value="F:iron-sulfur cluster binding"/>
    <property type="evidence" value="ECO:0007669"/>
    <property type="project" value="UniProtKB-KW"/>
</dbReference>
<evidence type="ECO:0000256" key="12">
    <source>
        <dbReference type="ARBA" id="ARBA00023211"/>
    </source>
</evidence>
<evidence type="ECO:0000313" key="16">
    <source>
        <dbReference type="Proteomes" id="UP000184016"/>
    </source>
</evidence>
<keyword evidence="9 13" id="KW-0408">Iron</keyword>
<dbReference type="GO" id="GO:0046872">
    <property type="term" value="F:metal ion binding"/>
    <property type="evidence" value="ECO:0007669"/>
    <property type="project" value="UniProtKB-KW"/>
</dbReference>
<evidence type="ECO:0000313" key="15">
    <source>
        <dbReference type="EMBL" id="SHL18100.1"/>
    </source>
</evidence>
<protein>
    <recommendedName>
        <fullName evidence="4 13">CRISPR-associated exonuclease Cas4</fullName>
        <ecNumber evidence="3 13">3.1.12.1</ecNumber>
    </recommendedName>
</protein>
<accession>A0A1M6YJ01</accession>
<keyword evidence="11 13" id="KW-0051">Antiviral defense</keyword>
<keyword evidence="10 13" id="KW-0411">Iron-sulfur</keyword>
<evidence type="ECO:0000256" key="6">
    <source>
        <dbReference type="ARBA" id="ARBA00022723"/>
    </source>
</evidence>
<dbReference type="GO" id="GO:0004527">
    <property type="term" value="F:exonuclease activity"/>
    <property type="evidence" value="ECO:0007669"/>
    <property type="project" value="UniProtKB-KW"/>
</dbReference>
<comment type="cofactor">
    <cofactor evidence="13">
        <name>iron-sulfur cluster</name>
        <dbReference type="ChEBI" id="CHEBI:30408"/>
    </cofactor>
</comment>
<evidence type="ECO:0000256" key="5">
    <source>
        <dbReference type="ARBA" id="ARBA00022722"/>
    </source>
</evidence>
<keyword evidence="5 13" id="KW-0540">Nuclease</keyword>
<keyword evidence="6 13" id="KW-0479">Metal-binding</keyword>
<dbReference type="InterPro" id="IPR051827">
    <property type="entry name" value="Cas4_exonuclease"/>
</dbReference>
<evidence type="ECO:0000259" key="14">
    <source>
        <dbReference type="Pfam" id="PF01930"/>
    </source>
</evidence>
<comment type="function">
    <text evidence="13">CRISPR (clustered regularly interspaced short palindromic repeat) is an adaptive immune system that provides protection against mobile genetic elements (viruses, transposable elements and conjugative plasmids). CRISPR clusters contain sequences complementary to antecedent mobile elements and target invading nucleic acids. CRISPR clusters are transcribed and processed into CRISPR RNA (crRNA).</text>
</comment>
<sequence>MEKEEDYLTISGIQHFAFCQRQWALIHIEQQWQENVLTTQGQHVHERVHDERFDETRGDLRIVRSIPIVSEKLRARGIADMVEFRRAEKRTSQTIVLDGREGSWTVCPIEYKKGKPKYDDRDIVQLCAEAMCLEEMLSVEIPIGFLYYAETRKRERIELTTDYRQRVETLYKMMHHYYDAAITPKAIYKSHCKQCSLLELCQPKLSTVGAKSAVKYIMKHIGSDEE</sequence>
<dbReference type="EC" id="3.1.12.1" evidence="3 13"/>
<reference evidence="16" key="1">
    <citation type="submission" date="2016-11" db="EMBL/GenBank/DDBJ databases">
        <authorList>
            <person name="Varghese N."/>
            <person name="Submissions S."/>
        </authorList>
    </citation>
    <scope>NUCLEOTIDE SEQUENCE [LARGE SCALE GENOMIC DNA]</scope>
    <source>
        <strain evidence="16">USBA-503</strain>
    </source>
</reference>
<dbReference type="RefSeq" id="WP_072875479.1">
    <property type="nucleotide sequence ID" value="NZ_FRAF01000054.1"/>
</dbReference>
<dbReference type="AlphaFoldDB" id="A0A1M6YJ01"/>
<dbReference type="Gene3D" id="3.90.320.10">
    <property type="match status" value="1"/>
</dbReference>
<dbReference type="InterPro" id="IPR013343">
    <property type="entry name" value="CRISPR-assoc_prot_Cas4"/>
</dbReference>
<evidence type="ECO:0000256" key="8">
    <source>
        <dbReference type="ARBA" id="ARBA00022839"/>
    </source>
</evidence>
<dbReference type="InterPro" id="IPR011604">
    <property type="entry name" value="PDDEXK-like_dom_sf"/>
</dbReference>
<comment type="similarity">
    <text evidence="2 13">Belongs to the CRISPR-associated exonuclease Cas4 family.</text>
</comment>
<name>A0A1M6YJ01_9BACL</name>
<keyword evidence="8 13" id="KW-0269">Exonuclease</keyword>
<evidence type="ECO:0000256" key="11">
    <source>
        <dbReference type="ARBA" id="ARBA00023118"/>
    </source>
</evidence>
<comment type="cofactor">
    <cofactor evidence="13">
        <name>Mg(2+)</name>
        <dbReference type="ChEBI" id="CHEBI:18420"/>
    </cofactor>
    <cofactor evidence="13">
        <name>Mn(2+)</name>
        <dbReference type="ChEBI" id="CHEBI:29035"/>
    </cofactor>
    <text evidence="13">Mg(2+) or Mn(2+) required for ssDNA cleavage activity.</text>
</comment>
<evidence type="ECO:0000256" key="2">
    <source>
        <dbReference type="ARBA" id="ARBA00009189"/>
    </source>
</evidence>
<evidence type="ECO:0000256" key="10">
    <source>
        <dbReference type="ARBA" id="ARBA00023014"/>
    </source>
</evidence>
<evidence type="ECO:0000256" key="9">
    <source>
        <dbReference type="ARBA" id="ARBA00023004"/>
    </source>
</evidence>
<proteinExistence type="inferred from homology"/>
<keyword evidence="7 13" id="KW-0378">Hydrolase</keyword>
<evidence type="ECO:0000256" key="7">
    <source>
        <dbReference type="ARBA" id="ARBA00022801"/>
    </source>
</evidence>
<evidence type="ECO:0000256" key="3">
    <source>
        <dbReference type="ARBA" id="ARBA00012768"/>
    </source>
</evidence>
<evidence type="ECO:0000256" key="4">
    <source>
        <dbReference type="ARBA" id="ARBA00020049"/>
    </source>
</evidence>
<dbReference type="NCBIfam" id="TIGR00372">
    <property type="entry name" value="cas4"/>
    <property type="match status" value="1"/>
</dbReference>
<dbReference type="PANTHER" id="PTHR36531:SF6">
    <property type="entry name" value="DNA REPLICATION ATP-DEPENDENT HELICASE_NUCLEASE DNA2"/>
    <property type="match status" value="1"/>
</dbReference>
<dbReference type="STRING" id="1830138.SAMN05443507_1542"/>
<keyword evidence="12 13" id="KW-0464">Manganese</keyword>
<dbReference type="EMBL" id="FRAF01000054">
    <property type="protein sequence ID" value="SHL18100.1"/>
    <property type="molecule type" value="Genomic_DNA"/>
</dbReference>
<keyword evidence="16" id="KW-1185">Reference proteome</keyword>
<evidence type="ECO:0000256" key="1">
    <source>
        <dbReference type="ARBA" id="ARBA00001966"/>
    </source>
</evidence>
<organism evidence="15 16">
    <name type="scientific">Alicyclobacillus tolerans</name>
    <dbReference type="NCBI Taxonomy" id="90970"/>
    <lineage>
        <taxon>Bacteria</taxon>
        <taxon>Bacillati</taxon>
        <taxon>Bacillota</taxon>
        <taxon>Bacilli</taxon>
        <taxon>Bacillales</taxon>
        <taxon>Alicyclobacillaceae</taxon>
        <taxon>Alicyclobacillus</taxon>
    </lineage>
</organism>
<feature type="domain" description="DUF83" evidence="14">
    <location>
        <begin position="10"/>
        <end position="202"/>
    </location>
</feature>
<dbReference type="Pfam" id="PF01930">
    <property type="entry name" value="Cas_Cas4"/>
    <property type="match status" value="1"/>
</dbReference>
<dbReference type="InterPro" id="IPR022765">
    <property type="entry name" value="Dna2/Cas4_DUF83"/>
</dbReference>
<dbReference type="Proteomes" id="UP000184016">
    <property type="component" value="Unassembled WGS sequence"/>
</dbReference>
<gene>
    <name evidence="15" type="ORF">SAMN05443507_1542</name>
</gene>
<dbReference type="PANTHER" id="PTHR36531">
    <property type="entry name" value="CRISPR-ASSOCIATED EXONUCLEASE CAS4"/>
    <property type="match status" value="1"/>
</dbReference>
<comment type="cofactor">
    <cofactor evidence="1">
        <name>[4Fe-4S] cluster</name>
        <dbReference type="ChEBI" id="CHEBI:49883"/>
    </cofactor>
</comment>
<evidence type="ECO:0000256" key="13">
    <source>
        <dbReference type="RuleBase" id="RU365022"/>
    </source>
</evidence>
<dbReference type="OrthoDB" id="9781776at2"/>